<feature type="domain" description="CCHC-type" evidence="3">
    <location>
        <begin position="613"/>
        <end position="626"/>
    </location>
</feature>
<feature type="region of interest" description="Disordered" evidence="2">
    <location>
        <begin position="99"/>
        <end position="121"/>
    </location>
</feature>
<dbReference type="GO" id="GO:0008270">
    <property type="term" value="F:zinc ion binding"/>
    <property type="evidence" value="ECO:0007669"/>
    <property type="project" value="UniProtKB-KW"/>
</dbReference>
<dbReference type="PANTHER" id="PTHR46888">
    <property type="entry name" value="ZINC KNUCKLE DOMAINCONTAINING PROTEIN-RELATED"/>
    <property type="match status" value="1"/>
</dbReference>
<evidence type="ECO:0000259" key="3">
    <source>
        <dbReference type="PROSITE" id="PS50158"/>
    </source>
</evidence>
<feature type="region of interest" description="Disordered" evidence="2">
    <location>
        <begin position="634"/>
        <end position="681"/>
    </location>
</feature>
<dbReference type="AlphaFoldDB" id="A0A9W2YLH0"/>
<dbReference type="InterPro" id="IPR036875">
    <property type="entry name" value="Znf_CCHC_sf"/>
</dbReference>
<protein>
    <submittedName>
        <fullName evidence="5">Myb-like protein X</fullName>
    </submittedName>
</protein>
<dbReference type="SMART" id="SM00343">
    <property type="entry name" value="ZnF_C2HC"/>
    <property type="match status" value="2"/>
</dbReference>
<name>A0A9W2YLH0_BIOGL</name>
<evidence type="ECO:0000313" key="4">
    <source>
        <dbReference type="Proteomes" id="UP001165740"/>
    </source>
</evidence>
<dbReference type="SUPFAM" id="SSF47353">
    <property type="entry name" value="Retrovirus capsid dimerization domain-like"/>
    <property type="match status" value="1"/>
</dbReference>
<feature type="domain" description="CCHC-type" evidence="3">
    <location>
        <begin position="410"/>
        <end position="425"/>
    </location>
</feature>
<keyword evidence="1" id="KW-0479">Metal-binding</keyword>
<dbReference type="OrthoDB" id="6119297at2759"/>
<dbReference type="PROSITE" id="PS50158">
    <property type="entry name" value="ZF_CCHC"/>
    <property type="match status" value="2"/>
</dbReference>
<keyword evidence="1" id="KW-0862">Zinc</keyword>
<dbReference type="GeneID" id="129922286"/>
<feature type="region of interest" description="Disordered" evidence="2">
    <location>
        <begin position="424"/>
        <end position="486"/>
    </location>
</feature>
<feature type="compositionally biased region" description="Basic and acidic residues" evidence="2">
    <location>
        <begin position="470"/>
        <end position="481"/>
    </location>
</feature>
<dbReference type="InterPro" id="IPR038269">
    <property type="entry name" value="SCAN_sf"/>
</dbReference>
<dbReference type="SUPFAM" id="SSF57756">
    <property type="entry name" value="Retrovirus zinc finger-like domains"/>
    <property type="match status" value="2"/>
</dbReference>
<feature type="compositionally biased region" description="Basic and acidic residues" evidence="2">
    <location>
        <begin position="646"/>
        <end position="657"/>
    </location>
</feature>
<dbReference type="Gene3D" id="4.10.60.10">
    <property type="entry name" value="Zinc finger, CCHC-type"/>
    <property type="match status" value="2"/>
</dbReference>
<dbReference type="Pfam" id="PF00098">
    <property type="entry name" value="zf-CCHC"/>
    <property type="match status" value="1"/>
</dbReference>
<dbReference type="InterPro" id="IPR001878">
    <property type="entry name" value="Znf_CCHC"/>
</dbReference>
<evidence type="ECO:0000256" key="2">
    <source>
        <dbReference type="SAM" id="MobiDB-lite"/>
    </source>
</evidence>
<feature type="compositionally biased region" description="Basic and acidic residues" evidence="2">
    <location>
        <begin position="443"/>
        <end position="462"/>
    </location>
</feature>
<gene>
    <name evidence="5" type="primary">LOC129922286</name>
</gene>
<dbReference type="RefSeq" id="XP_055863638.1">
    <property type="nucleotide sequence ID" value="XM_056007663.1"/>
</dbReference>
<accession>A0A9W2YLH0</accession>
<proteinExistence type="predicted"/>
<reference evidence="5" key="1">
    <citation type="submission" date="2025-08" db="UniProtKB">
        <authorList>
            <consortium name="RefSeq"/>
        </authorList>
    </citation>
    <scope>IDENTIFICATION</scope>
</reference>
<dbReference type="GO" id="GO:0003676">
    <property type="term" value="F:nucleic acid binding"/>
    <property type="evidence" value="ECO:0007669"/>
    <property type="project" value="InterPro"/>
</dbReference>
<keyword evidence="1" id="KW-0863">Zinc-finger</keyword>
<dbReference type="Gene3D" id="1.10.4020.10">
    <property type="entry name" value="DNA breaking-rejoining enzymes"/>
    <property type="match status" value="1"/>
</dbReference>
<dbReference type="Proteomes" id="UP001165740">
    <property type="component" value="Chromosome 13"/>
</dbReference>
<feature type="region of interest" description="Disordered" evidence="2">
    <location>
        <begin position="44"/>
        <end position="84"/>
    </location>
</feature>
<sequence length="694" mass="81169">MAIAPGYDLEEFRKKLIQEAKTELELRGKELAAYVQQMVAAETERLEKERIRETDRRERERVREAERAREKEKEEADRIEREKVREAEKLEREKVREAERLEREKKEEAERIEREKKEEADRKVRIQVEQMRIEAGVSGPTEGNSNNSANIESHSSAAWMKKKIQPFAEDKDDIGDYLKRFEIKLAKFNVQEKEWSEILLDFVHGKALTICQNHDHSMQNSYQVLKKELLNAYGHNAETFRKKYYENTPSSQVDPQTTINSEKDFFTKWLAFENVENTYEGLKNFILIDNFINKCDPQLQSFVKERNPKVIEDLVEIIRIFKNAYPNNPLSVSGHKKVIDLVNYVKRNDVSDRDYGRRNDRSRERGNSCRDSYEGLNDRPWENENNGRESYDRRIDRPKADDRNFRDVTCFNCQEKGHMAYQCKKHRGNGAGNRNAQGNSGTSDRRGNRENRRQERDNRPPDRVNFVRSIQDRDRDSGHSEPDEEINYVDCGEDRFKSYPGMINNKQVNVIRDTASSTLAVRGGLVKSKDYLGYTKSVRLADGAVKRFEACKVFLRSPLYTGYCEGVAMPRLSRDVLLGNVAGVSAASDKQVRSWKSRYGNMRRNKPRNDRICFNCHKHGHIAKDCWSRTEQSEQKIASSDRRRRSVSDSDDRRDDSGSGNRKSYRGRRPHAGYSGVRRDVNSSWREQMYESCR</sequence>
<evidence type="ECO:0000313" key="5">
    <source>
        <dbReference type="RefSeq" id="XP_055863638.1"/>
    </source>
</evidence>
<dbReference type="PANTHER" id="PTHR46888:SF1">
    <property type="entry name" value="RIBONUCLEASE H"/>
    <property type="match status" value="1"/>
</dbReference>
<evidence type="ECO:0000256" key="1">
    <source>
        <dbReference type="PROSITE-ProRule" id="PRU00047"/>
    </source>
</evidence>
<keyword evidence="4" id="KW-1185">Reference proteome</keyword>
<organism evidence="4 5">
    <name type="scientific">Biomphalaria glabrata</name>
    <name type="common">Bloodfluke planorb</name>
    <name type="synonym">Freshwater snail</name>
    <dbReference type="NCBI Taxonomy" id="6526"/>
    <lineage>
        <taxon>Eukaryota</taxon>
        <taxon>Metazoa</taxon>
        <taxon>Spiralia</taxon>
        <taxon>Lophotrochozoa</taxon>
        <taxon>Mollusca</taxon>
        <taxon>Gastropoda</taxon>
        <taxon>Heterobranchia</taxon>
        <taxon>Euthyneura</taxon>
        <taxon>Panpulmonata</taxon>
        <taxon>Hygrophila</taxon>
        <taxon>Lymnaeoidea</taxon>
        <taxon>Planorbidae</taxon>
        <taxon>Biomphalaria</taxon>
    </lineage>
</organism>
<feature type="region of interest" description="Disordered" evidence="2">
    <location>
        <begin position="352"/>
        <end position="397"/>
    </location>
</feature>